<comment type="pathway">
    <text evidence="1">Cell wall biogenesis; peptidoglycan biosynthesis.</text>
</comment>
<keyword evidence="6" id="KW-0328">Glycosyltransferase</keyword>
<reference evidence="16 17" key="1">
    <citation type="submission" date="2023-10" db="EMBL/GenBank/DDBJ databases">
        <title>Bacteria for the degradation of biodegradable plastic PBAT(Polybutylene adipate terephthalate).</title>
        <authorList>
            <person name="Weon H.-Y."/>
            <person name="Yeon J."/>
        </authorList>
    </citation>
    <scope>NUCLEOTIDE SEQUENCE [LARGE SCALE GENOMIC DNA]</scope>
    <source>
        <strain evidence="16 17">SBD 7-3</strain>
    </source>
</reference>
<evidence type="ECO:0000256" key="9">
    <source>
        <dbReference type="ARBA" id="ARBA00023268"/>
    </source>
</evidence>
<dbReference type="SUPFAM" id="SSF53955">
    <property type="entry name" value="Lysozyme-like"/>
    <property type="match status" value="1"/>
</dbReference>
<gene>
    <name evidence="16" type="primary">pbpC</name>
    <name evidence="16" type="ORF">RXV79_00425</name>
</gene>
<dbReference type="Proteomes" id="UP001303946">
    <property type="component" value="Chromosome"/>
</dbReference>
<dbReference type="InterPro" id="IPR001264">
    <property type="entry name" value="Glyco_trans_51"/>
</dbReference>
<keyword evidence="12" id="KW-0732">Signal</keyword>
<evidence type="ECO:0000259" key="13">
    <source>
        <dbReference type="Pfam" id="PF00905"/>
    </source>
</evidence>
<dbReference type="PANTHER" id="PTHR32282:SF15">
    <property type="entry name" value="PENICILLIN-BINDING PROTEIN 1C"/>
    <property type="match status" value="1"/>
</dbReference>
<dbReference type="InterPro" id="IPR009647">
    <property type="entry name" value="PBP_C"/>
</dbReference>
<dbReference type="InterPro" id="IPR023346">
    <property type="entry name" value="Lysozyme-like_dom_sf"/>
</dbReference>
<evidence type="ECO:0000256" key="12">
    <source>
        <dbReference type="SAM" id="SignalP"/>
    </source>
</evidence>
<evidence type="ECO:0000313" key="17">
    <source>
        <dbReference type="Proteomes" id="UP001303946"/>
    </source>
</evidence>
<dbReference type="EC" id="2.4.99.28" evidence="10"/>
<feature type="domain" description="Penicillin-binding protein transpeptidase" evidence="13">
    <location>
        <begin position="292"/>
        <end position="528"/>
    </location>
</feature>
<evidence type="ECO:0000256" key="6">
    <source>
        <dbReference type="ARBA" id="ARBA00022676"/>
    </source>
</evidence>
<dbReference type="EMBL" id="CP136336">
    <property type="protein sequence ID" value="WOB08532.1"/>
    <property type="molecule type" value="Genomic_DNA"/>
</dbReference>
<evidence type="ECO:0000256" key="5">
    <source>
        <dbReference type="ARBA" id="ARBA00022670"/>
    </source>
</evidence>
<keyword evidence="5" id="KW-0645">Protease</keyword>
<dbReference type="Gene3D" id="3.40.710.10">
    <property type="entry name" value="DD-peptidase/beta-lactamase superfamily"/>
    <property type="match status" value="1"/>
</dbReference>
<dbReference type="RefSeq" id="WP_316701304.1">
    <property type="nucleotide sequence ID" value="NZ_CP136336.1"/>
</dbReference>
<dbReference type="Gene3D" id="1.10.3810.10">
    <property type="entry name" value="Biosynthetic peptidoglycan transglycosylase-like"/>
    <property type="match status" value="1"/>
</dbReference>
<protein>
    <recommendedName>
        <fullName evidence="10">peptidoglycan glycosyltransferase</fullName>
        <ecNumber evidence="10">2.4.99.28</ecNumber>
    </recommendedName>
</protein>
<accession>A0ABZ0CZY9</accession>
<dbReference type="InterPro" id="IPR012338">
    <property type="entry name" value="Beta-lactam/transpept-like"/>
</dbReference>
<evidence type="ECO:0000256" key="8">
    <source>
        <dbReference type="ARBA" id="ARBA00022801"/>
    </source>
</evidence>
<evidence type="ECO:0000256" key="1">
    <source>
        <dbReference type="ARBA" id="ARBA00004752"/>
    </source>
</evidence>
<feature type="chain" id="PRO_5047077801" description="peptidoglycan glycosyltransferase" evidence="12">
    <location>
        <begin position="20"/>
        <end position="699"/>
    </location>
</feature>
<evidence type="ECO:0000256" key="2">
    <source>
        <dbReference type="ARBA" id="ARBA00007090"/>
    </source>
</evidence>
<dbReference type="SUPFAM" id="SSF56601">
    <property type="entry name" value="beta-lactamase/transpeptidase-like"/>
    <property type="match status" value="1"/>
</dbReference>
<dbReference type="Pfam" id="PF06832">
    <property type="entry name" value="BiPBP_C"/>
    <property type="match status" value="1"/>
</dbReference>
<organism evidence="16 17">
    <name type="scientific">Piscinibacter gummiphilus</name>
    <dbReference type="NCBI Taxonomy" id="946333"/>
    <lineage>
        <taxon>Bacteria</taxon>
        <taxon>Pseudomonadati</taxon>
        <taxon>Pseudomonadota</taxon>
        <taxon>Betaproteobacteria</taxon>
        <taxon>Burkholderiales</taxon>
        <taxon>Sphaerotilaceae</taxon>
        <taxon>Piscinibacter</taxon>
    </lineage>
</organism>
<feature type="signal peptide" evidence="12">
    <location>
        <begin position="1"/>
        <end position="19"/>
    </location>
</feature>
<comment type="similarity">
    <text evidence="3">In the N-terminal section; belongs to the glycosyltransferase 51 family.</text>
</comment>
<keyword evidence="8" id="KW-0378">Hydrolase</keyword>
<dbReference type="InterPro" id="IPR001460">
    <property type="entry name" value="PCN-bd_Tpept"/>
</dbReference>
<evidence type="ECO:0000256" key="3">
    <source>
        <dbReference type="ARBA" id="ARBA00007739"/>
    </source>
</evidence>
<sequence>MKAAALLLAIGLSAGAAHAVPSFAEVKAGHKPSDVTLLDRTGMPIQTVRVDKTVRRLPWVPLTDISPALLHAIVLSEDQRFYQHSGVDWSAVAQSAWANVWNTRTRGASTLTMQLAGLLDEDLARPTGGRSVTQKLGQAVTASRLESRWKKSEILEAYLNRVAFRGELVGVAALSQTLFGKHPSGLDAQEAALAAALLRSPNADADTAARRACGVLQQQKLDCAGVVALAHGAFRKRGGMVLGEQLAPHFARQLTLGQPVVRTTLDARLQRFAIATLRRHLAELNGRNVEDGAVLVLDNKTGDVLAWVGSSGALSDAAQVDGVVSRRQAGSTLKPFLYGLAFERRLITPASLLDDSPAQIATTSGLYLPQNYDKTFKGWVSARTALGASLNVPAVRVGAMLGPEAVLSRLNALGFALPESAGFYGHALALGGADVSLLALTNAYRSLANGGVYAPVAIASPATPRPIADPAATYLVTDILSDNAARAQTFGLDSALVTPGFAAVKTGTSKDMRDNWCIGYTDRYTVGVWVGNASGEAMHQVSGVSGAAPIWQAVVRHLHDGRVSKRPAVPKGVVGERVQLAGGAEPPRDEVFLVGTTQTRWQPSGQMQARQRYGITSPRDGSLFAIDPDMPPRAQRIHFEGEHGTWVLDGKRVGEGPRLSWSPWPGRHELALVGRDSREIQRVRFEVRGAGVKTAHLSR</sequence>
<evidence type="ECO:0000256" key="4">
    <source>
        <dbReference type="ARBA" id="ARBA00022645"/>
    </source>
</evidence>
<dbReference type="PANTHER" id="PTHR32282">
    <property type="entry name" value="BINDING PROTEIN TRANSPEPTIDASE, PUTATIVE-RELATED"/>
    <property type="match status" value="1"/>
</dbReference>
<evidence type="ECO:0000256" key="11">
    <source>
        <dbReference type="ARBA" id="ARBA00049902"/>
    </source>
</evidence>
<comment type="similarity">
    <text evidence="2">In the C-terminal section; belongs to the transpeptidase family.</text>
</comment>
<feature type="domain" description="Penicillin-binding C-terminal" evidence="15">
    <location>
        <begin position="607"/>
        <end position="685"/>
    </location>
</feature>
<proteinExistence type="inferred from homology"/>
<evidence type="ECO:0000256" key="7">
    <source>
        <dbReference type="ARBA" id="ARBA00022679"/>
    </source>
</evidence>
<feature type="domain" description="Glycosyl transferase family 51" evidence="14">
    <location>
        <begin position="53"/>
        <end position="218"/>
    </location>
</feature>
<evidence type="ECO:0000259" key="15">
    <source>
        <dbReference type="Pfam" id="PF06832"/>
    </source>
</evidence>
<dbReference type="InterPro" id="IPR011815">
    <property type="entry name" value="PBP_1c"/>
</dbReference>
<keyword evidence="7" id="KW-0808">Transferase</keyword>
<dbReference type="InterPro" id="IPR050396">
    <property type="entry name" value="Glycosyltr_51/Transpeptidase"/>
</dbReference>
<dbReference type="NCBIfam" id="TIGR02073">
    <property type="entry name" value="PBP_1c"/>
    <property type="match status" value="1"/>
</dbReference>
<evidence type="ECO:0000313" key="16">
    <source>
        <dbReference type="EMBL" id="WOB08532.1"/>
    </source>
</evidence>
<keyword evidence="4" id="KW-0121">Carboxypeptidase</keyword>
<dbReference type="InterPro" id="IPR036950">
    <property type="entry name" value="PBP_transglycosylase"/>
</dbReference>
<keyword evidence="9" id="KW-0511">Multifunctional enzyme</keyword>
<dbReference type="Pfam" id="PF00905">
    <property type="entry name" value="Transpeptidase"/>
    <property type="match status" value="1"/>
</dbReference>
<evidence type="ECO:0000259" key="14">
    <source>
        <dbReference type="Pfam" id="PF00912"/>
    </source>
</evidence>
<comment type="catalytic activity">
    <reaction evidence="11">
        <text>[GlcNAc-(1-&gt;4)-Mur2Ac(oyl-L-Ala-gamma-D-Glu-L-Lys-D-Ala-D-Ala)](n)-di-trans,octa-cis-undecaprenyl diphosphate + beta-D-GlcNAc-(1-&gt;4)-Mur2Ac(oyl-L-Ala-gamma-D-Glu-L-Lys-D-Ala-D-Ala)-di-trans,octa-cis-undecaprenyl diphosphate = [GlcNAc-(1-&gt;4)-Mur2Ac(oyl-L-Ala-gamma-D-Glu-L-Lys-D-Ala-D-Ala)](n+1)-di-trans,octa-cis-undecaprenyl diphosphate + di-trans,octa-cis-undecaprenyl diphosphate + H(+)</text>
        <dbReference type="Rhea" id="RHEA:23708"/>
        <dbReference type="Rhea" id="RHEA-COMP:9602"/>
        <dbReference type="Rhea" id="RHEA-COMP:9603"/>
        <dbReference type="ChEBI" id="CHEBI:15378"/>
        <dbReference type="ChEBI" id="CHEBI:58405"/>
        <dbReference type="ChEBI" id="CHEBI:60033"/>
        <dbReference type="ChEBI" id="CHEBI:78435"/>
        <dbReference type="EC" id="2.4.99.28"/>
    </reaction>
</comment>
<evidence type="ECO:0000256" key="10">
    <source>
        <dbReference type="ARBA" id="ARBA00044770"/>
    </source>
</evidence>
<name>A0ABZ0CZY9_9BURK</name>
<keyword evidence="17" id="KW-1185">Reference proteome</keyword>
<dbReference type="Pfam" id="PF00912">
    <property type="entry name" value="Transgly"/>
    <property type="match status" value="1"/>
</dbReference>